<dbReference type="Pfam" id="PF19827">
    <property type="entry name" value="DUF6308"/>
    <property type="match status" value="1"/>
</dbReference>
<sequence>MFAGLPEAWTPTAPNILGHAADRTREVLSADDVAERVAAYYRRESNYAGATFSELNPNDPFSIGGSDLLAVHLLSVDIPQIAVRRLTEPCPTSTHLNRLLASNALAVDLNLQTAGPETLDAMSEFYDGVKAALRPVAAKTSDAWVTASKLCARKRPDLFPIRDKRVRQLLGTWELRSYAADWQVFCHLLSDNELMAALRDIVDEAAGMDGVSVGDPNGMLRHLDVALWTSTLR</sequence>
<dbReference type="AlphaFoldDB" id="A0A512T4J2"/>
<keyword evidence="2" id="KW-1185">Reference proteome</keyword>
<protein>
    <submittedName>
        <fullName evidence="1">Uncharacterized protein</fullName>
    </submittedName>
</protein>
<comment type="caution">
    <text evidence="1">The sequence shown here is derived from an EMBL/GenBank/DDBJ whole genome shotgun (WGS) entry which is preliminary data.</text>
</comment>
<dbReference type="EMBL" id="BKBA01000013">
    <property type="protein sequence ID" value="GEQ15148.1"/>
    <property type="molecule type" value="Genomic_DNA"/>
</dbReference>
<dbReference type="InterPro" id="IPR046275">
    <property type="entry name" value="DUF6308"/>
</dbReference>
<evidence type="ECO:0000313" key="2">
    <source>
        <dbReference type="Proteomes" id="UP000321793"/>
    </source>
</evidence>
<accession>A0A512T4J2</accession>
<dbReference type="Proteomes" id="UP000321793">
    <property type="component" value="Unassembled WGS sequence"/>
</dbReference>
<proteinExistence type="predicted"/>
<evidence type="ECO:0000313" key="1">
    <source>
        <dbReference type="EMBL" id="GEQ15148.1"/>
    </source>
</evidence>
<reference evidence="1 2" key="1">
    <citation type="submission" date="2019-07" db="EMBL/GenBank/DDBJ databases">
        <title>Whole genome shotgun sequence of Knoellia locipacati NBRC 109775.</title>
        <authorList>
            <person name="Hosoyama A."/>
            <person name="Uohara A."/>
            <person name="Ohji S."/>
            <person name="Ichikawa N."/>
        </authorList>
    </citation>
    <scope>NUCLEOTIDE SEQUENCE [LARGE SCALE GENOMIC DNA]</scope>
    <source>
        <strain evidence="1 2">NBRC 109775</strain>
    </source>
</reference>
<gene>
    <name evidence="1" type="ORF">KLO01_31950</name>
</gene>
<organism evidence="1 2">
    <name type="scientific">Knoellia locipacati</name>
    <dbReference type="NCBI Taxonomy" id="882824"/>
    <lineage>
        <taxon>Bacteria</taxon>
        <taxon>Bacillati</taxon>
        <taxon>Actinomycetota</taxon>
        <taxon>Actinomycetes</taxon>
        <taxon>Micrococcales</taxon>
        <taxon>Intrasporangiaceae</taxon>
        <taxon>Knoellia</taxon>
    </lineage>
</organism>
<name>A0A512T4J2_9MICO</name>